<evidence type="ECO:0000313" key="2">
    <source>
        <dbReference type="Proteomes" id="UP001231649"/>
    </source>
</evidence>
<protein>
    <submittedName>
        <fullName evidence="1">Uncharacterized protein</fullName>
    </submittedName>
</protein>
<organism evidence="1 2">
    <name type="scientific">Mythimna loreyi</name>
    <dbReference type="NCBI Taxonomy" id="667449"/>
    <lineage>
        <taxon>Eukaryota</taxon>
        <taxon>Metazoa</taxon>
        <taxon>Ecdysozoa</taxon>
        <taxon>Arthropoda</taxon>
        <taxon>Hexapoda</taxon>
        <taxon>Insecta</taxon>
        <taxon>Pterygota</taxon>
        <taxon>Neoptera</taxon>
        <taxon>Endopterygota</taxon>
        <taxon>Lepidoptera</taxon>
        <taxon>Glossata</taxon>
        <taxon>Ditrysia</taxon>
        <taxon>Noctuoidea</taxon>
        <taxon>Noctuidae</taxon>
        <taxon>Noctuinae</taxon>
        <taxon>Hadenini</taxon>
        <taxon>Mythimna</taxon>
    </lineage>
</organism>
<gene>
    <name evidence="1" type="ORF">PYW08_007793</name>
</gene>
<keyword evidence="2" id="KW-1185">Reference proteome</keyword>
<name>A0ACC2QF88_9NEOP</name>
<evidence type="ECO:0000313" key="1">
    <source>
        <dbReference type="EMBL" id="KAJ8714173.1"/>
    </source>
</evidence>
<dbReference type="EMBL" id="CM056796">
    <property type="protein sequence ID" value="KAJ8714173.1"/>
    <property type="molecule type" value="Genomic_DNA"/>
</dbReference>
<comment type="caution">
    <text evidence="1">The sequence shown here is derived from an EMBL/GenBank/DDBJ whole genome shotgun (WGS) entry which is preliminary data.</text>
</comment>
<proteinExistence type="predicted"/>
<dbReference type="Proteomes" id="UP001231649">
    <property type="component" value="Chromosome 20"/>
</dbReference>
<accession>A0ACC2QF88</accession>
<sequence>MFILVLKYNQNCVLATVKIKFSIADRMEAQLRQYRARQRRQAILDTAKQQYEKSKAKLIKLVVPTAIFEDMAKKREEHALLMEKEAQEAQAPPLPGKKPIQPFDEFDLSDLDEERSMESFDGKCIRPCTYCIFRGVTYFIAWLFIWGLFLHYQFGAVYFVVTALIAIYLNTRTRPKRQGEVSAYSVFNENCASIEGTINPQQFENEIRYGIGHVGSQVI</sequence>
<reference evidence="1" key="1">
    <citation type="submission" date="2023-03" db="EMBL/GenBank/DDBJ databases">
        <title>Chromosome-level genomes of two armyworms, Mythimna separata and Mythimna loreyi, provide insights into the biosynthesis and reception of sex pheromones.</title>
        <authorList>
            <person name="Zhao H."/>
        </authorList>
    </citation>
    <scope>NUCLEOTIDE SEQUENCE</scope>
    <source>
        <strain evidence="1">BeijingLab</strain>
    </source>
</reference>